<evidence type="ECO:0000313" key="2">
    <source>
        <dbReference type="EMBL" id="CCV04321.1"/>
    </source>
</evidence>
<evidence type="ECO:0008006" key="4">
    <source>
        <dbReference type="Google" id="ProtNLM"/>
    </source>
</evidence>
<sequence length="91" mass="10338">MTGTFQVTCHKPDNADKDRRMQGLGGPSGWYRDIDTLINNIENENEKYWTVAPTGESVWVVVRQRPNGRKYLKTEPDGVEPNNLLALPHCP</sequence>
<dbReference type="RefSeq" id="WP_008873299.1">
    <property type="nucleotide sequence ID" value="NZ_CAUM01000032.1"/>
</dbReference>
<dbReference type="Pfam" id="PF13031">
    <property type="entry name" value="DUF3892"/>
    <property type="match status" value="1"/>
</dbReference>
<proteinExistence type="predicted"/>
<dbReference type="eggNOG" id="ENOG503360K">
    <property type="taxonomic scope" value="Bacteria"/>
</dbReference>
<dbReference type="AlphaFoldDB" id="M5EXJ5"/>
<dbReference type="OrthoDB" id="826539at2"/>
<feature type="region of interest" description="Disordered" evidence="1">
    <location>
        <begin position="1"/>
        <end position="27"/>
    </location>
</feature>
<organism evidence="2 3">
    <name type="scientific">Mesorhizobium metallidurans STM 2683</name>
    <dbReference type="NCBI Taxonomy" id="1297569"/>
    <lineage>
        <taxon>Bacteria</taxon>
        <taxon>Pseudomonadati</taxon>
        <taxon>Pseudomonadota</taxon>
        <taxon>Alphaproteobacteria</taxon>
        <taxon>Hyphomicrobiales</taxon>
        <taxon>Phyllobacteriaceae</taxon>
        <taxon>Mesorhizobium</taxon>
    </lineage>
</organism>
<comment type="caution">
    <text evidence="2">The sequence shown here is derived from an EMBL/GenBank/DDBJ whole genome shotgun (WGS) entry which is preliminary data.</text>
</comment>
<evidence type="ECO:0000256" key="1">
    <source>
        <dbReference type="SAM" id="MobiDB-lite"/>
    </source>
</evidence>
<dbReference type="STRING" id="1297569.MESS2_1270011"/>
<dbReference type="Proteomes" id="UP000012062">
    <property type="component" value="Unassembled WGS sequence"/>
</dbReference>
<evidence type="ECO:0000313" key="3">
    <source>
        <dbReference type="Proteomes" id="UP000012062"/>
    </source>
</evidence>
<protein>
    <recommendedName>
        <fullName evidence="4">DUF3892 domain-containing protein</fullName>
    </recommendedName>
</protein>
<dbReference type="InterPro" id="IPR024997">
    <property type="entry name" value="DUF3892"/>
</dbReference>
<accession>M5EXJ5</accession>
<dbReference type="EMBL" id="CAUM01000032">
    <property type="protein sequence ID" value="CCV04321.1"/>
    <property type="molecule type" value="Genomic_DNA"/>
</dbReference>
<name>M5EXJ5_9HYPH</name>
<keyword evidence="3" id="KW-1185">Reference proteome</keyword>
<gene>
    <name evidence="2" type="ORF">MESS2_1270011</name>
</gene>
<reference evidence="2 3" key="1">
    <citation type="submission" date="2013-02" db="EMBL/GenBank/DDBJ databases">
        <authorList>
            <person name="Genoscope - CEA"/>
        </authorList>
    </citation>
    <scope>NUCLEOTIDE SEQUENCE [LARGE SCALE GENOMIC DNA]</scope>
    <source>
        <strain evidence="2 3">STM 2683</strain>
    </source>
</reference>
<feature type="compositionally biased region" description="Basic and acidic residues" evidence="1">
    <location>
        <begin position="10"/>
        <end position="21"/>
    </location>
</feature>